<evidence type="ECO:0000313" key="1">
    <source>
        <dbReference type="EMBL" id="GAX91049.1"/>
    </source>
</evidence>
<dbReference type="InterPro" id="IPR004027">
    <property type="entry name" value="SEC_C_motif"/>
</dbReference>
<reference evidence="2" key="1">
    <citation type="submission" date="2017-07" db="EMBL/GenBank/DDBJ databases">
        <title>Draft genome sequence of Effusibacillus lacus strain skLN1.</title>
        <authorList>
            <person name="Watanabe M."/>
            <person name="Kojima H."/>
            <person name="Fukui M."/>
        </authorList>
    </citation>
    <scope>NUCLEOTIDE SEQUENCE [LARGE SCALE GENOMIC DNA]</scope>
    <source>
        <strain evidence="2">skLN1</strain>
    </source>
</reference>
<comment type="caution">
    <text evidence="1">The sequence shown here is derived from an EMBL/GenBank/DDBJ whole genome shotgun (WGS) entry which is preliminary data.</text>
</comment>
<protein>
    <recommendedName>
        <fullName evidence="3">Preprotein translocase subunit SecA</fullName>
    </recommendedName>
</protein>
<dbReference type="RefSeq" id="WP_096182774.1">
    <property type="nucleotide sequence ID" value="NZ_BDUF01000076.1"/>
</dbReference>
<evidence type="ECO:0000313" key="2">
    <source>
        <dbReference type="Proteomes" id="UP000217785"/>
    </source>
</evidence>
<gene>
    <name evidence="1" type="ORF">EFBL_2709</name>
</gene>
<sequence length="327" mass="38566">MKIGRNDACPCGSGKKYKKCCIPKYDKPVATPAPLKIHRDEDFFDMRGFKEWFDKAWTPDKVKRLSDQEILHKLHDMHIPMTKEQFLIDIEGEVDFPPVYELWKKRYSLPIEHKDADLVLFAIPELWRRWAPDQIALFMLEDMMEAMTESGSKTPKLPQFETIWTTFKERFILPNGIRSFDEFYERFESFFDIEAIFFDFEGEFILECRANKDGQERPFDRLISLYEDILETLPNNDLENRLNIRRSIAEAHFYAGDYDLGERLFESLTTEHPTWVWGYVGWGDMYNEASLLPSILNKNKAEEIYRRGLGLAEGGEREALKERLGDV</sequence>
<dbReference type="EMBL" id="BDUF01000076">
    <property type="protein sequence ID" value="GAX91049.1"/>
    <property type="molecule type" value="Genomic_DNA"/>
</dbReference>
<dbReference type="SUPFAM" id="SSF103642">
    <property type="entry name" value="Sec-C motif"/>
    <property type="match status" value="1"/>
</dbReference>
<evidence type="ECO:0008006" key="3">
    <source>
        <dbReference type="Google" id="ProtNLM"/>
    </source>
</evidence>
<name>A0A292YQ68_9BACL</name>
<keyword evidence="2" id="KW-1185">Reference proteome</keyword>
<dbReference type="InterPro" id="IPR011990">
    <property type="entry name" value="TPR-like_helical_dom_sf"/>
</dbReference>
<dbReference type="SUPFAM" id="SSF48452">
    <property type="entry name" value="TPR-like"/>
    <property type="match status" value="1"/>
</dbReference>
<dbReference type="Proteomes" id="UP000217785">
    <property type="component" value="Unassembled WGS sequence"/>
</dbReference>
<dbReference type="Gene3D" id="3.10.450.50">
    <property type="match status" value="1"/>
</dbReference>
<dbReference type="Pfam" id="PF02810">
    <property type="entry name" value="SEC-C"/>
    <property type="match status" value="1"/>
</dbReference>
<proteinExistence type="predicted"/>
<accession>A0A292YQ68</accession>
<dbReference type="Gene3D" id="1.25.40.10">
    <property type="entry name" value="Tetratricopeptide repeat domain"/>
    <property type="match status" value="1"/>
</dbReference>
<organism evidence="1 2">
    <name type="scientific">Effusibacillus lacus</name>
    <dbReference type="NCBI Taxonomy" id="1348429"/>
    <lineage>
        <taxon>Bacteria</taxon>
        <taxon>Bacillati</taxon>
        <taxon>Bacillota</taxon>
        <taxon>Bacilli</taxon>
        <taxon>Bacillales</taxon>
        <taxon>Alicyclobacillaceae</taxon>
        <taxon>Effusibacillus</taxon>
    </lineage>
</organism>
<dbReference type="AlphaFoldDB" id="A0A292YQ68"/>